<dbReference type="Proteomes" id="UP001152300">
    <property type="component" value="Unassembled WGS sequence"/>
</dbReference>
<dbReference type="PANTHER" id="PTHR33630:SF9">
    <property type="entry name" value="CUTINASE 4"/>
    <property type="match status" value="1"/>
</dbReference>
<gene>
    <name evidence="4" type="ORF">OCU04_002089</name>
</gene>
<feature type="compositionally biased region" description="Low complexity" evidence="3">
    <location>
        <begin position="311"/>
        <end position="321"/>
    </location>
</feature>
<proteinExistence type="predicted"/>
<evidence type="ECO:0000313" key="4">
    <source>
        <dbReference type="EMBL" id="KAJ8071774.1"/>
    </source>
</evidence>
<reference evidence="4" key="1">
    <citation type="submission" date="2022-11" db="EMBL/GenBank/DDBJ databases">
        <title>Genome Resource of Sclerotinia nivalis Strain SnTB1, a Plant Pathogen Isolated from American Ginseng.</title>
        <authorList>
            <person name="Fan S."/>
        </authorList>
    </citation>
    <scope>NUCLEOTIDE SEQUENCE</scope>
    <source>
        <strain evidence="4">SnTB1</strain>
    </source>
</reference>
<evidence type="ECO:0000256" key="1">
    <source>
        <dbReference type="ARBA" id="ARBA00022801"/>
    </source>
</evidence>
<dbReference type="Pfam" id="PF01083">
    <property type="entry name" value="Cutinase"/>
    <property type="match status" value="1"/>
</dbReference>
<keyword evidence="5" id="KW-1185">Reference proteome</keyword>
<comment type="caution">
    <text evidence="4">The sequence shown here is derived from an EMBL/GenBank/DDBJ whole genome shotgun (WGS) entry which is preliminary data.</text>
</comment>
<keyword evidence="2" id="KW-1015">Disulfide bond</keyword>
<evidence type="ECO:0008006" key="6">
    <source>
        <dbReference type="Google" id="ProtNLM"/>
    </source>
</evidence>
<dbReference type="SUPFAM" id="SSF53474">
    <property type="entry name" value="alpha/beta-Hydrolases"/>
    <property type="match status" value="1"/>
</dbReference>
<evidence type="ECO:0000256" key="3">
    <source>
        <dbReference type="SAM" id="MobiDB-lite"/>
    </source>
</evidence>
<organism evidence="4 5">
    <name type="scientific">Sclerotinia nivalis</name>
    <dbReference type="NCBI Taxonomy" id="352851"/>
    <lineage>
        <taxon>Eukaryota</taxon>
        <taxon>Fungi</taxon>
        <taxon>Dikarya</taxon>
        <taxon>Ascomycota</taxon>
        <taxon>Pezizomycotina</taxon>
        <taxon>Leotiomycetes</taxon>
        <taxon>Helotiales</taxon>
        <taxon>Sclerotiniaceae</taxon>
        <taxon>Sclerotinia</taxon>
    </lineage>
</organism>
<dbReference type="EMBL" id="JAPEIS010000001">
    <property type="protein sequence ID" value="KAJ8071774.1"/>
    <property type="molecule type" value="Genomic_DNA"/>
</dbReference>
<dbReference type="InterPro" id="IPR029058">
    <property type="entry name" value="AB_hydrolase_fold"/>
</dbReference>
<keyword evidence="1" id="KW-0378">Hydrolase</keyword>
<sequence length="372" mass="36860">MNPRSCQSSVNQSLAFSFNTDASFTAYRSFTMKMHASSILLGLCLSTSVSALLGAGSRLGAGSGMGAGSSLGAGSRLGAGSGMGASSGLGAGIGLGAGASSGTGGACVGAGAVHMIVARASTEPAGEGIIGSVATMVKSALPGSDSEAVVYPATLTQYQTSEASGVAAMMKLVQDYAARCPDSKMAVMGYSQGAHVAGDVMCGSSRMGIMGSTGGSQALSADVAGNVVAMVLMGDPSHVPEETFNAGTAKNNGLFPRKNIASCPADRTVSYCDSMDTFCDSGMSVQVHLSYVKTYGTAAAKFITDKVSGQSTTSTSSAPPTGDNKTAKAASPFSGQGLDFNTKRASTGGAANLKSGAGWGMLIGFAGLGFWM</sequence>
<dbReference type="PANTHER" id="PTHR33630">
    <property type="entry name" value="CUTINASE RV1984C-RELATED-RELATED"/>
    <property type="match status" value="1"/>
</dbReference>
<dbReference type="Gene3D" id="3.40.50.1820">
    <property type="entry name" value="alpha/beta hydrolase"/>
    <property type="match status" value="1"/>
</dbReference>
<protein>
    <recommendedName>
        <fullName evidence="6">Carbohydrate esterase family 5 protein</fullName>
    </recommendedName>
</protein>
<dbReference type="InterPro" id="IPR000675">
    <property type="entry name" value="Cutinase/axe"/>
</dbReference>
<dbReference type="OrthoDB" id="6020543at2759"/>
<name>A0A9X0AZE4_9HELO</name>
<dbReference type="SMART" id="SM01110">
    <property type="entry name" value="Cutinase"/>
    <property type="match status" value="1"/>
</dbReference>
<accession>A0A9X0AZE4</accession>
<evidence type="ECO:0000256" key="2">
    <source>
        <dbReference type="ARBA" id="ARBA00023157"/>
    </source>
</evidence>
<dbReference type="GO" id="GO:0052689">
    <property type="term" value="F:carboxylic ester hydrolase activity"/>
    <property type="evidence" value="ECO:0007669"/>
    <property type="project" value="UniProtKB-ARBA"/>
</dbReference>
<feature type="region of interest" description="Disordered" evidence="3">
    <location>
        <begin position="309"/>
        <end position="337"/>
    </location>
</feature>
<dbReference type="AlphaFoldDB" id="A0A9X0AZE4"/>
<evidence type="ECO:0000313" key="5">
    <source>
        <dbReference type="Proteomes" id="UP001152300"/>
    </source>
</evidence>